<dbReference type="InterPro" id="IPR029044">
    <property type="entry name" value="Nucleotide-diphossugar_trans"/>
</dbReference>
<reference evidence="3 4" key="1">
    <citation type="submission" date="2020-05" db="EMBL/GenBank/DDBJ databases">
        <title>FDA dAtabase for Regulatory Grade micrObial Sequences (FDA-ARGOS): Supporting development and validation of Infectious Disease Dx tests.</title>
        <authorList>
            <person name="Bojja K."/>
            <person name="Kessler A."/>
            <person name="Tallon L."/>
            <person name="Sadzewicz L."/>
            <person name="Zhao X."/>
            <person name="Vavikolanu K."/>
            <person name="Mehta A."/>
            <person name="Aluvathingal J."/>
            <person name="Nadendla S."/>
            <person name="Myers T."/>
            <person name="Yan Y."/>
            <person name="Sichtig H."/>
        </authorList>
    </citation>
    <scope>NUCLEOTIDE SEQUENCE [LARGE SCALE GENOMIC DNA]</scope>
    <source>
        <strain evidence="3 4">FDAARGOS_763</strain>
    </source>
</reference>
<dbReference type="PANTHER" id="PTHR22916:SF71">
    <property type="entry name" value="GLYCOSYL TRANSFERASE"/>
    <property type="match status" value="1"/>
</dbReference>
<feature type="transmembrane region" description="Helical" evidence="1">
    <location>
        <begin position="298"/>
        <end position="325"/>
    </location>
</feature>
<feature type="transmembrane region" description="Helical" evidence="1">
    <location>
        <begin position="273"/>
        <end position="292"/>
    </location>
</feature>
<evidence type="ECO:0000313" key="3">
    <source>
        <dbReference type="EMBL" id="QKH87079.1"/>
    </source>
</evidence>
<gene>
    <name evidence="3" type="ORF">FOC69_23125</name>
</gene>
<feature type="transmembrane region" description="Helical" evidence="1">
    <location>
        <begin position="247"/>
        <end position="266"/>
    </location>
</feature>
<name>A0AAP9NHD5_BACFG</name>
<dbReference type="RefSeq" id="WP_032541716.1">
    <property type="nucleotide sequence ID" value="NZ_CP054003.1"/>
</dbReference>
<dbReference type="Proteomes" id="UP000501467">
    <property type="component" value="Chromosome"/>
</dbReference>
<evidence type="ECO:0000313" key="4">
    <source>
        <dbReference type="Proteomes" id="UP000501467"/>
    </source>
</evidence>
<proteinExistence type="predicted"/>
<sequence>MLSVICPVYNEVKYIDVCIRSILLQDYSQRNLEVLFVDGLSSDGTRDIIKRYSVEYPFIKLLDNPHRIVPFAMNIGIESAVGDIIMRLDAHALYPSNYFSTLVSELNRLGADNVGAACRTDVLNKTSKTLAIREVLSNKFGVGNSSFRLGVSKVMEVDTVPFGCWKRNVFEKYGYYDVRLIRNQDIELNKRIIRGGGHIYIVSDTYCTYLARETFGGISHNNYLNGKWNVLTVYYTGQFDSLSTRHFIPLLFVLSLLIPILSILYFPIIFLTLFSLFLYLTMLVGICISLSLNKGLNFFYLLTAFVALHLSYGWGSLIGVLELLVKKINIEFC</sequence>
<organism evidence="3 4">
    <name type="scientific">Bacteroides fragilis</name>
    <dbReference type="NCBI Taxonomy" id="817"/>
    <lineage>
        <taxon>Bacteria</taxon>
        <taxon>Pseudomonadati</taxon>
        <taxon>Bacteroidota</taxon>
        <taxon>Bacteroidia</taxon>
        <taxon>Bacteroidales</taxon>
        <taxon>Bacteroidaceae</taxon>
        <taxon>Bacteroides</taxon>
    </lineage>
</organism>
<evidence type="ECO:0000259" key="2">
    <source>
        <dbReference type="Pfam" id="PF00535"/>
    </source>
</evidence>
<keyword evidence="1" id="KW-0812">Transmembrane</keyword>
<dbReference type="InterPro" id="IPR001173">
    <property type="entry name" value="Glyco_trans_2-like"/>
</dbReference>
<dbReference type="AlphaFoldDB" id="A0AAP9NHD5"/>
<dbReference type="CDD" id="cd02525">
    <property type="entry name" value="Succinoglycan_BP_ExoA"/>
    <property type="match status" value="1"/>
</dbReference>
<feature type="domain" description="Glycosyltransferase 2-like" evidence="2">
    <location>
        <begin position="3"/>
        <end position="134"/>
    </location>
</feature>
<dbReference type="Pfam" id="PF00535">
    <property type="entry name" value="Glycos_transf_2"/>
    <property type="match status" value="1"/>
</dbReference>
<dbReference type="PANTHER" id="PTHR22916">
    <property type="entry name" value="GLYCOSYLTRANSFERASE"/>
    <property type="match status" value="1"/>
</dbReference>
<keyword evidence="1" id="KW-1133">Transmembrane helix</keyword>
<evidence type="ECO:0000256" key="1">
    <source>
        <dbReference type="SAM" id="Phobius"/>
    </source>
</evidence>
<keyword evidence="1" id="KW-0472">Membrane</keyword>
<dbReference type="Gene3D" id="3.90.550.10">
    <property type="entry name" value="Spore Coat Polysaccharide Biosynthesis Protein SpsA, Chain A"/>
    <property type="match status" value="1"/>
</dbReference>
<dbReference type="GO" id="GO:0016758">
    <property type="term" value="F:hexosyltransferase activity"/>
    <property type="evidence" value="ECO:0007669"/>
    <property type="project" value="UniProtKB-ARBA"/>
</dbReference>
<dbReference type="EMBL" id="CP054003">
    <property type="protein sequence ID" value="QKH87079.1"/>
    <property type="molecule type" value="Genomic_DNA"/>
</dbReference>
<dbReference type="SUPFAM" id="SSF53448">
    <property type="entry name" value="Nucleotide-diphospho-sugar transferases"/>
    <property type="match status" value="1"/>
</dbReference>
<protein>
    <submittedName>
        <fullName evidence="3">Glycosyltransferase family 2 protein</fullName>
    </submittedName>
</protein>
<accession>A0AAP9NHD5</accession>